<keyword evidence="6 9" id="KW-0227">DNA damage</keyword>
<dbReference type="NCBIfam" id="NF003591">
    <property type="entry name" value="PRK05254.1-4"/>
    <property type="match status" value="1"/>
</dbReference>
<evidence type="ECO:0000256" key="8">
    <source>
        <dbReference type="ARBA" id="ARBA00023204"/>
    </source>
</evidence>
<feature type="domain" description="Uracil-DNA glycosylase-like" evidence="12">
    <location>
        <begin position="50"/>
        <end position="210"/>
    </location>
</feature>
<evidence type="ECO:0000256" key="5">
    <source>
        <dbReference type="ARBA" id="ARBA00018429"/>
    </source>
</evidence>
<dbReference type="PANTHER" id="PTHR11264:SF0">
    <property type="entry name" value="URACIL-DNA GLYCOSYLASE"/>
    <property type="match status" value="1"/>
</dbReference>
<dbReference type="NCBIfam" id="TIGR00628">
    <property type="entry name" value="ung"/>
    <property type="match status" value="1"/>
</dbReference>
<dbReference type="CDD" id="cd10027">
    <property type="entry name" value="UDG-F1-like"/>
    <property type="match status" value="1"/>
</dbReference>
<reference evidence="14" key="1">
    <citation type="journal article" date="2019" name="Int. J. Syst. Evol. Microbiol.">
        <title>The Global Catalogue of Microorganisms (GCM) 10K type strain sequencing project: providing services to taxonomists for standard genome sequencing and annotation.</title>
        <authorList>
            <consortium name="The Broad Institute Genomics Platform"/>
            <consortium name="The Broad Institute Genome Sequencing Center for Infectious Disease"/>
            <person name="Wu L."/>
            <person name="Ma J."/>
        </authorList>
    </citation>
    <scope>NUCLEOTIDE SEQUENCE [LARGE SCALE GENOMIC DNA]</scope>
    <source>
        <strain evidence="14">CGMCC 1.19032</strain>
    </source>
</reference>
<evidence type="ECO:0000313" key="13">
    <source>
        <dbReference type="EMBL" id="MFC4719628.1"/>
    </source>
</evidence>
<protein>
    <recommendedName>
        <fullName evidence="5 9">Uracil-DNA glycosylase</fullName>
        <shortName evidence="9">UDG</shortName>
        <ecNumber evidence="4 9">3.2.2.27</ecNumber>
    </recommendedName>
</protein>
<evidence type="ECO:0000256" key="7">
    <source>
        <dbReference type="ARBA" id="ARBA00022801"/>
    </source>
</evidence>
<dbReference type="PROSITE" id="PS00130">
    <property type="entry name" value="U_DNA_GLYCOSYLASE"/>
    <property type="match status" value="1"/>
</dbReference>
<dbReference type="NCBIfam" id="NF003588">
    <property type="entry name" value="PRK05254.1-1"/>
    <property type="match status" value="1"/>
</dbReference>
<evidence type="ECO:0000259" key="12">
    <source>
        <dbReference type="SMART" id="SM00986"/>
    </source>
</evidence>
<dbReference type="InterPro" id="IPR036895">
    <property type="entry name" value="Uracil-DNA_glycosylase-like_sf"/>
</dbReference>
<evidence type="ECO:0000256" key="6">
    <source>
        <dbReference type="ARBA" id="ARBA00022763"/>
    </source>
</evidence>
<dbReference type="SMART" id="SM00987">
    <property type="entry name" value="UreE_C"/>
    <property type="match status" value="1"/>
</dbReference>
<evidence type="ECO:0000313" key="14">
    <source>
        <dbReference type="Proteomes" id="UP001595969"/>
    </source>
</evidence>
<comment type="subcellular location">
    <subcellularLocation>
        <location evidence="9">Cytoplasm</location>
    </subcellularLocation>
</comment>
<dbReference type="GO" id="GO:0004844">
    <property type="term" value="F:uracil DNA N-glycosylase activity"/>
    <property type="evidence" value="ECO:0007669"/>
    <property type="project" value="UniProtKB-EC"/>
</dbReference>
<dbReference type="InterPro" id="IPR018085">
    <property type="entry name" value="Ura-DNA_Glyclase_AS"/>
</dbReference>
<comment type="caution">
    <text evidence="13">The sequence shown here is derived from an EMBL/GenBank/DDBJ whole genome shotgun (WGS) entry which is preliminary data.</text>
</comment>
<keyword evidence="9" id="KW-0963">Cytoplasm</keyword>
<dbReference type="RefSeq" id="WP_204653925.1">
    <property type="nucleotide sequence ID" value="NZ_JAFBFD010000015.1"/>
</dbReference>
<keyword evidence="7 9" id="KW-0378">Hydrolase</keyword>
<evidence type="ECO:0000256" key="10">
    <source>
        <dbReference type="PROSITE-ProRule" id="PRU10072"/>
    </source>
</evidence>
<dbReference type="InterPro" id="IPR005122">
    <property type="entry name" value="Uracil-DNA_glycosylase-like"/>
</dbReference>
<dbReference type="EMBL" id="JBHSGS010000043">
    <property type="protein sequence ID" value="MFC4719628.1"/>
    <property type="molecule type" value="Genomic_DNA"/>
</dbReference>
<dbReference type="HAMAP" id="MF_00148">
    <property type="entry name" value="UDG"/>
    <property type="match status" value="1"/>
</dbReference>
<feature type="active site" description="Proton acceptor" evidence="9 10">
    <location>
        <position position="65"/>
    </location>
</feature>
<evidence type="ECO:0000256" key="11">
    <source>
        <dbReference type="RuleBase" id="RU003780"/>
    </source>
</evidence>
<dbReference type="EC" id="3.2.2.27" evidence="4 9"/>
<dbReference type="SMART" id="SM00986">
    <property type="entry name" value="UDG"/>
    <property type="match status" value="1"/>
</dbReference>
<dbReference type="Proteomes" id="UP001595969">
    <property type="component" value="Unassembled WGS sequence"/>
</dbReference>
<dbReference type="NCBIfam" id="NF003589">
    <property type="entry name" value="PRK05254.1-2"/>
    <property type="match status" value="1"/>
</dbReference>
<gene>
    <name evidence="9" type="primary">ung</name>
    <name evidence="13" type="ORF">ACFO5I_07750</name>
</gene>
<comment type="function">
    <text evidence="2 9 11">Excises uracil residues from the DNA which can arise as a result of misincorporation of dUMP residues by DNA polymerase or due to deamination of cytosine.</text>
</comment>
<proteinExistence type="inferred from homology"/>
<evidence type="ECO:0000256" key="3">
    <source>
        <dbReference type="ARBA" id="ARBA00008184"/>
    </source>
</evidence>
<accession>A0ABV9MYE2</accession>
<evidence type="ECO:0000256" key="9">
    <source>
        <dbReference type="HAMAP-Rule" id="MF_00148"/>
    </source>
</evidence>
<evidence type="ECO:0000256" key="4">
    <source>
        <dbReference type="ARBA" id="ARBA00012030"/>
    </source>
</evidence>
<name>A0ABV9MYE2_9ENTE</name>
<dbReference type="Gene3D" id="3.40.470.10">
    <property type="entry name" value="Uracil-DNA glycosylase-like domain"/>
    <property type="match status" value="1"/>
</dbReference>
<keyword evidence="13" id="KW-0326">Glycosidase</keyword>
<dbReference type="Pfam" id="PF03167">
    <property type="entry name" value="UDG"/>
    <property type="match status" value="1"/>
</dbReference>
<dbReference type="SUPFAM" id="SSF52141">
    <property type="entry name" value="Uracil-DNA glycosylase-like"/>
    <property type="match status" value="1"/>
</dbReference>
<dbReference type="NCBIfam" id="NF003592">
    <property type="entry name" value="PRK05254.1-5"/>
    <property type="match status" value="1"/>
</dbReference>
<evidence type="ECO:0000256" key="1">
    <source>
        <dbReference type="ARBA" id="ARBA00001400"/>
    </source>
</evidence>
<keyword evidence="14" id="KW-1185">Reference proteome</keyword>
<sequence length="226" mass="25351">MYNVMQNKWQAILASEFQQPYYQKLQTFVNEEYQSQTIYPKKENIFNAFQQTDFDQVKVVILGQDPYHGPNQSHGLAFSVQPGVKIPPSLRNIFKELENDLGIPPATCGDLTAWASQGVLLLNTVLTVRAGEANSHRKKGWEVFTDAVIQQLNARQQPIVFILWGKPAQQKAAMIDTGKHVIIQSVHPSPLSASRGFFGSKPFSRTNEALISLGEKPINWCLPSVL</sequence>
<dbReference type="InterPro" id="IPR002043">
    <property type="entry name" value="UDG_fam1"/>
</dbReference>
<dbReference type="PANTHER" id="PTHR11264">
    <property type="entry name" value="URACIL-DNA GLYCOSYLASE"/>
    <property type="match status" value="1"/>
</dbReference>
<organism evidence="13 14">
    <name type="scientific">Enterococcus lemanii</name>
    <dbReference type="NCBI Taxonomy" id="1159752"/>
    <lineage>
        <taxon>Bacteria</taxon>
        <taxon>Bacillati</taxon>
        <taxon>Bacillota</taxon>
        <taxon>Bacilli</taxon>
        <taxon>Lactobacillales</taxon>
        <taxon>Enterococcaceae</taxon>
        <taxon>Enterococcus</taxon>
    </lineage>
</organism>
<evidence type="ECO:0000256" key="2">
    <source>
        <dbReference type="ARBA" id="ARBA00002631"/>
    </source>
</evidence>
<comment type="similarity">
    <text evidence="3 9 11">Belongs to the uracil-DNA glycosylase (UDG) superfamily. UNG family.</text>
</comment>
<keyword evidence="8 9" id="KW-0234">DNA repair</keyword>
<comment type="catalytic activity">
    <reaction evidence="1 9 11">
        <text>Hydrolyzes single-stranded DNA or mismatched double-stranded DNA and polynucleotides, releasing free uracil.</text>
        <dbReference type="EC" id="3.2.2.27"/>
    </reaction>
</comment>